<name>A0ABX3M5M5_9XANT</name>
<organism evidence="1 2">
    <name type="scientific">Xanthomonas axonopodis pv. cajani</name>
    <dbReference type="NCBI Taxonomy" id="487827"/>
    <lineage>
        <taxon>Bacteria</taxon>
        <taxon>Pseudomonadati</taxon>
        <taxon>Pseudomonadota</taxon>
        <taxon>Gammaproteobacteria</taxon>
        <taxon>Lysobacterales</taxon>
        <taxon>Lysobacteraceae</taxon>
        <taxon>Xanthomonas</taxon>
    </lineage>
</organism>
<protein>
    <submittedName>
        <fullName evidence="1">Uncharacterized protein</fullName>
    </submittedName>
</protein>
<sequence length="274" mass="29655">MQPVLASDLVFGYPRELFRVTPAGDVVVSEGVSTTDAARAFWEAVAQTRPRPHAAVLSQPSGNFGQLQQPSAAALAAAQPAQGGTVTGWRMIDGMTVFDVASHSGIVEPQQFVRYADYLAARQPVGEPVANRVIYPDGSRPSKWDSGKGYWPQVEGIAGTKFEYAFLPAPAAVPVDGLRESSILAKDHDGMRVCYSGLLRQARGALTRGSADPALAEMLRQLEKHMAELGKRWYAGDRLVVDELLQLYCIETNARRALLATHPQPAAAKEQRDA</sequence>
<evidence type="ECO:0000313" key="1">
    <source>
        <dbReference type="EMBL" id="OOX08718.1"/>
    </source>
</evidence>
<dbReference type="EMBL" id="LOKQ01000303">
    <property type="protein sequence ID" value="OOX08718.1"/>
    <property type="molecule type" value="Genomic_DNA"/>
</dbReference>
<accession>A0ABX3M5M5</accession>
<proteinExistence type="predicted"/>
<evidence type="ECO:0000313" key="2">
    <source>
        <dbReference type="Proteomes" id="UP000191089"/>
    </source>
</evidence>
<dbReference type="Proteomes" id="UP000191089">
    <property type="component" value="Unassembled WGS sequence"/>
</dbReference>
<reference evidence="1 2" key="1">
    <citation type="submission" date="2015-12" db="EMBL/GenBank/DDBJ databases">
        <authorList>
            <person name="Bansal K."/>
            <person name="Midha S."/>
            <person name="Patil P.B."/>
        </authorList>
    </citation>
    <scope>NUCLEOTIDE SEQUENCE [LARGE SCALE GENOMIC DNA]</scope>
    <source>
        <strain evidence="1 2">LMG558</strain>
    </source>
</reference>
<keyword evidence="2" id="KW-1185">Reference proteome</keyword>
<comment type="caution">
    <text evidence="1">The sequence shown here is derived from an EMBL/GenBank/DDBJ whole genome shotgun (WGS) entry which is preliminary data.</text>
</comment>
<gene>
    <name evidence="1" type="ORF">Xcaj_18655</name>
</gene>